<name>A0A0D1BRF0_CLOBO</name>
<keyword evidence="1" id="KW-0472">Membrane</keyword>
<keyword evidence="1" id="KW-0812">Transmembrane</keyword>
<dbReference type="AlphaFoldDB" id="A0A0D1BRF0"/>
<feature type="transmembrane region" description="Helical" evidence="1">
    <location>
        <begin position="88"/>
        <end position="107"/>
    </location>
</feature>
<dbReference type="RefSeq" id="WP_003489155.1">
    <property type="nucleotide sequence ID" value="NZ_JXSU01000007.1"/>
</dbReference>
<comment type="caution">
    <text evidence="2">The sequence shown here is derived from an EMBL/GenBank/DDBJ whole genome shotgun (WGS) entry which is preliminary data.</text>
</comment>
<evidence type="ECO:0000256" key="1">
    <source>
        <dbReference type="SAM" id="Phobius"/>
    </source>
</evidence>
<accession>A0A0D1BRF0</accession>
<dbReference type="OrthoDB" id="2620051at2"/>
<proteinExistence type="predicted"/>
<organism evidence="2 3">
    <name type="scientific">Clostridium botulinum B2 450</name>
    <dbReference type="NCBI Taxonomy" id="1379739"/>
    <lineage>
        <taxon>Bacteria</taxon>
        <taxon>Bacillati</taxon>
        <taxon>Bacillota</taxon>
        <taxon>Clostridia</taxon>
        <taxon>Eubacteriales</taxon>
        <taxon>Clostridiaceae</taxon>
        <taxon>Clostridium</taxon>
    </lineage>
</organism>
<sequence length="141" mass="16025">MKKERLIFSINSVLGIILILLGVSVFKSSDQGTIRKLCLAIGSVCTAFGIGSLIQELIVSTVECDEIKKKKDIEVKDERNTQIREKSAYRVSYIMNYLLWSYTIFLGVMKAKLIFIIPAVALIVIQLILLIYYSNYYSKTM</sequence>
<protein>
    <recommendedName>
        <fullName evidence="4">DUF2178 domain-containing protein</fullName>
    </recommendedName>
</protein>
<feature type="transmembrane region" description="Helical" evidence="1">
    <location>
        <begin position="113"/>
        <end position="133"/>
    </location>
</feature>
<evidence type="ECO:0000313" key="3">
    <source>
        <dbReference type="Proteomes" id="UP000032250"/>
    </source>
</evidence>
<dbReference type="PATRIC" id="fig|1379739.3.peg.1245"/>
<keyword evidence="1" id="KW-1133">Transmembrane helix</keyword>
<reference evidence="2 3" key="1">
    <citation type="submission" date="2014-06" db="EMBL/GenBank/DDBJ databases">
        <title>Genome characterization of distinct group I Clostridium botulinum lineages.</title>
        <authorList>
            <person name="Giordani F."/>
            <person name="Anselmo A."/>
            <person name="Fillo S."/>
            <person name="Palozzi A.M."/>
            <person name="Fortunato A."/>
            <person name="Gentile B."/>
            <person name="Ciammaruconi A."/>
            <person name="Anniballi F."/>
            <person name="De Medici D."/>
            <person name="Lista F."/>
        </authorList>
    </citation>
    <scope>NUCLEOTIDE SEQUENCE [LARGE SCALE GENOMIC DNA]</scope>
    <source>
        <strain evidence="2 3">B2 450</strain>
    </source>
</reference>
<gene>
    <name evidence="2" type="ORF">N495_04605</name>
</gene>
<dbReference type="Proteomes" id="UP000032250">
    <property type="component" value="Unassembled WGS sequence"/>
</dbReference>
<evidence type="ECO:0000313" key="2">
    <source>
        <dbReference type="EMBL" id="KIS22890.1"/>
    </source>
</evidence>
<feature type="transmembrane region" description="Helical" evidence="1">
    <location>
        <begin position="6"/>
        <end position="26"/>
    </location>
</feature>
<dbReference type="EMBL" id="JXSU01000007">
    <property type="protein sequence ID" value="KIS22890.1"/>
    <property type="molecule type" value="Genomic_DNA"/>
</dbReference>
<evidence type="ECO:0008006" key="4">
    <source>
        <dbReference type="Google" id="ProtNLM"/>
    </source>
</evidence>
<dbReference type="HOGENOM" id="CLU_151179_0_0_9"/>